<comment type="caution">
    <text evidence="10">The sequence shown here is derived from an EMBL/GenBank/DDBJ whole genome shotgun (WGS) entry which is preliminary data.</text>
</comment>
<reference evidence="10 11" key="1">
    <citation type="submission" date="2020-02" db="EMBL/GenBank/DDBJ databases">
        <title>Whole-genome analyses of novel actinobacteria.</title>
        <authorList>
            <person name="Sahin N."/>
        </authorList>
    </citation>
    <scope>NUCLEOTIDE SEQUENCE [LARGE SCALE GENOMIC DNA]</scope>
    <source>
        <strain evidence="10 11">A7024</strain>
    </source>
</reference>
<evidence type="ECO:0000256" key="1">
    <source>
        <dbReference type="ARBA" id="ARBA00004651"/>
    </source>
</evidence>
<accession>A0A6G4TUS5</accession>
<keyword evidence="6 8" id="KW-1133">Transmembrane helix</keyword>
<dbReference type="InterPro" id="IPR011701">
    <property type="entry name" value="MFS"/>
</dbReference>
<feature type="transmembrane region" description="Helical" evidence="8">
    <location>
        <begin position="204"/>
        <end position="229"/>
    </location>
</feature>
<feature type="transmembrane region" description="Helical" evidence="8">
    <location>
        <begin position="270"/>
        <end position="290"/>
    </location>
</feature>
<dbReference type="PANTHER" id="PTHR23502:SF132">
    <property type="entry name" value="POLYAMINE TRANSPORTER 2-RELATED"/>
    <property type="match status" value="1"/>
</dbReference>
<keyword evidence="4" id="KW-1003">Cell membrane</keyword>
<dbReference type="SUPFAM" id="SSF103473">
    <property type="entry name" value="MFS general substrate transporter"/>
    <property type="match status" value="1"/>
</dbReference>
<evidence type="ECO:0000256" key="8">
    <source>
        <dbReference type="SAM" id="Phobius"/>
    </source>
</evidence>
<dbReference type="PANTHER" id="PTHR23502">
    <property type="entry name" value="MAJOR FACILITATOR SUPERFAMILY"/>
    <property type="match status" value="1"/>
</dbReference>
<keyword evidence="7 8" id="KW-0472">Membrane</keyword>
<evidence type="ECO:0000313" key="11">
    <source>
        <dbReference type="Proteomes" id="UP000481583"/>
    </source>
</evidence>
<dbReference type="GO" id="GO:1990961">
    <property type="term" value="P:xenobiotic detoxification by transmembrane export across the plasma membrane"/>
    <property type="evidence" value="ECO:0007669"/>
    <property type="project" value="InterPro"/>
</dbReference>
<feature type="transmembrane region" description="Helical" evidence="8">
    <location>
        <begin position="93"/>
        <end position="112"/>
    </location>
</feature>
<feature type="transmembrane region" description="Helical" evidence="8">
    <location>
        <begin position="360"/>
        <end position="380"/>
    </location>
</feature>
<dbReference type="GO" id="GO:0042910">
    <property type="term" value="F:xenobiotic transmembrane transporter activity"/>
    <property type="evidence" value="ECO:0007669"/>
    <property type="project" value="InterPro"/>
</dbReference>
<evidence type="ECO:0000256" key="6">
    <source>
        <dbReference type="ARBA" id="ARBA00022989"/>
    </source>
</evidence>
<dbReference type="PROSITE" id="PS50850">
    <property type="entry name" value="MFS"/>
    <property type="match status" value="1"/>
</dbReference>
<dbReference type="Proteomes" id="UP000481583">
    <property type="component" value="Unassembled WGS sequence"/>
</dbReference>
<keyword evidence="5 8" id="KW-0812">Transmembrane</keyword>
<feature type="transmembrane region" description="Helical" evidence="8">
    <location>
        <begin position="154"/>
        <end position="175"/>
    </location>
</feature>
<evidence type="ECO:0000256" key="7">
    <source>
        <dbReference type="ARBA" id="ARBA00023136"/>
    </source>
</evidence>
<dbReference type="Gene3D" id="1.20.1720.10">
    <property type="entry name" value="Multidrug resistance protein D"/>
    <property type="match status" value="1"/>
</dbReference>
<dbReference type="PROSITE" id="PS00216">
    <property type="entry name" value="SUGAR_TRANSPORT_1"/>
    <property type="match status" value="1"/>
</dbReference>
<dbReference type="NCBIfam" id="TIGR00710">
    <property type="entry name" value="efflux_Bcr_CflA"/>
    <property type="match status" value="1"/>
</dbReference>
<evidence type="ECO:0000256" key="4">
    <source>
        <dbReference type="ARBA" id="ARBA00022475"/>
    </source>
</evidence>
<comment type="similarity">
    <text evidence="2">Belongs to the major facilitator superfamily. Bcr/CmlA family.</text>
</comment>
<feature type="transmembrane region" description="Helical" evidence="8">
    <location>
        <begin position="241"/>
        <end position="258"/>
    </location>
</feature>
<dbReference type="AlphaFoldDB" id="A0A6G4TUS5"/>
<organism evidence="10 11">
    <name type="scientific">Streptomyces coryli</name>
    <dbReference type="NCBI Taxonomy" id="1128680"/>
    <lineage>
        <taxon>Bacteria</taxon>
        <taxon>Bacillati</taxon>
        <taxon>Actinomycetota</taxon>
        <taxon>Actinomycetes</taxon>
        <taxon>Kitasatosporales</taxon>
        <taxon>Streptomycetaceae</taxon>
        <taxon>Streptomyces</taxon>
    </lineage>
</organism>
<dbReference type="InterPro" id="IPR004812">
    <property type="entry name" value="Efflux_drug-R_Bcr/CmlA"/>
</dbReference>
<evidence type="ECO:0000256" key="2">
    <source>
        <dbReference type="ARBA" id="ARBA00006236"/>
    </source>
</evidence>
<evidence type="ECO:0000259" key="9">
    <source>
        <dbReference type="PROSITE" id="PS50850"/>
    </source>
</evidence>
<dbReference type="Pfam" id="PF07690">
    <property type="entry name" value="MFS_1"/>
    <property type="match status" value="1"/>
</dbReference>
<protein>
    <submittedName>
        <fullName evidence="10">Multidrug effflux MFS transporter</fullName>
    </submittedName>
</protein>
<feature type="transmembrane region" description="Helical" evidence="8">
    <location>
        <begin position="332"/>
        <end position="354"/>
    </location>
</feature>
<keyword evidence="3" id="KW-0813">Transport</keyword>
<name>A0A6G4TUS5_9ACTN</name>
<feature type="transmembrane region" description="Helical" evidence="8">
    <location>
        <begin position="296"/>
        <end position="320"/>
    </location>
</feature>
<feature type="domain" description="Major facilitator superfamily (MFS) profile" evidence="9">
    <location>
        <begin position="1"/>
        <end position="385"/>
    </location>
</feature>
<evidence type="ECO:0000313" key="10">
    <source>
        <dbReference type="EMBL" id="NGN62787.1"/>
    </source>
</evidence>
<dbReference type="EMBL" id="JAAKZV010000005">
    <property type="protein sequence ID" value="NGN62787.1"/>
    <property type="molecule type" value="Genomic_DNA"/>
</dbReference>
<feature type="transmembrane region" description="Helical" evidence="8">
    <location>
        <begin position="66"/>
        <end position="87"/>
    </location>
</feature>
<evidence type="ECO:0000256" key="3">
    <source>
        <dbReference type="ARBA" id="ARBA00022448"/>
    </source>
</evidence>
<proteinExistence type="inferred from homology"/>
<evidence type="ECO:0000256" key="5">
    <source>
        <dbReference type="ARBA" id="ARBA00022692"/>
    </source>
</evidence>
<keyword evidence="11" id="KW-1185">Reference proteome</keyword>
<feature type="transmembrane region" description="Helical" evidence="8">
    <location>
        <begin position="124"/>
        <end position="148"/>
    </location>
</feature>
<dbReference type="InterPro" id="IPR005829">
    <property type="entry name" value="Sugar_transporter_CS"/>
</dbReference>
<feature type="transmembrane region" description="Helical" evidence="8">
    <location>
        <begin position="34"/>
        <end position="54"/>
    </location>
</feature>
<dbReference type="InterPro" id="IPR036259">
    <property type="entry name" value="MFS_trans_sf"/>
</dbReference>
<dbReference type="InterPro" id="IPR020846">
    <property type="entry name" value="MFS_dom"/>
</dbReference>
<comment type="subcellular location">
    <subcellularLocation>
        <location evidence="1">Cell membrane</location>
        <topology evidence="1">Multi-pass membrane protein</topology>
    </subcellularLocation>
</comment>
<dbReference type="GO" id="GO:0005886">
    <property type="term" value="C:plasma membrane"/>
    <property type="evidence" value="ECO:0007669"/>
    <property type="project" value="UniProtKB-SubCell"/>
</dbReference>
<gene>
    <name evidence="10" type="ORF">G5C51_02575</name>
</gene>
<sequence length="390" mass="39134">MAVIAGLGGVSPLATDMYVPGLPDMARSLGTSSAGAQATLTAFLLGVIAGQLVLGPLSDLVGRRPVLLLGTSAFAVFSFGCACAPTIEVMTALRFGQGVSGAAGIVVGRAVIVDLYRGVELSRAYATLSAIGALGPVIAPVLGGALLAVAPWRFVFVALALAGAILAMGAARVVPESLPPELRIRGGAGGALRAAGTLLSRPTVLAPVLTMGCLGAAVFSYIAGATFVLHDLLHLPATMSSLVYGVNAVANLGAALLYRRLVRRLRAETLMVIGAVLGLGGQLLLLVLTAAVGSQLWSFCLCLLISVPSFGFLFPAASAVGQSRGRQAPGTMSALLGVAQFSFGAAASPLIGLFGTRSTAPMAVVMGGFLALATAGALVCRHQSRATAGQ</sequence>